<gene>
    <name evidence="2" type="ORF">CLODIP_2_CD00391</name>
</gene>
<accession>A0A8S1DNC3</accession>
<dbReference type="Proteomes" id="UP000494165">
    <property type="component" value="Unassembled WGS sequence"/>
</dbReference>
<comment type="caution">
    <text evidence="2">The sequence shown here is derived from an EMBL/GenBank/DDBJ whole genome shotgun (WGS) entry which is preliminary data.</text>
</comment>
<keyword evidence="3" id="KW-1185">Reference proteome</keyword>
<protein>
    <submittedName>
        <fullName evidence="2">Uncharacterized protein</fullName>
    </submittedName>
</protein>
<evidence type="ECO:0000256" key="1">
    <source>
        <dbReference type="SAM" id="MobiDB-lite"/>
    </source>
</evidence>
<reference evidence="2 3" key="1">
    <citation type="submission" date="2020-04" db="EMBL/GenBank/DDBJ databases">
        <authorList>
            <person name="Alioto T."/>
            <person name="Alioto T."/>
            <person name="Gomez Garrido J."/>
        </authorList>
    </citation>
    <scope>NUCLEOTIDE SEQUENCE [LARGE SCALE GENOMIC DNA]</scope>
</reference>
<name>A0A8S1DNC3_9INSE</name>
<organism evidence="2 3">
    <name type="scientific">Cloeon dipterum</name>
    <dbReference type="NCBI Taxonomy" id="197152"/>
    <lineage>
        <taxon>Eukaryota</taxon>
        <taxon>Metazoa</taxon>
        <taxon>Ecdysozoa</taxon>
        <taxon>Arthropoda</taxon>
        <taxon>Hexapoda</taxon>
        <taxon>Insecta</taxon>
        <taxon>Pterygota</taxon>
        <taxon>Palaeoptera</taxon>
        <taxon>Ephemeroptera</taxon>
        <taxon>Pisciforma</taxon>
        <taxon>Baetidae</taxon>
        <taxon>Cloeon</taxon>
    </lineage>
</organism>
<proteinExistence type="predicted"/>
<dbReference type="EMBL" id="CADEPI010000244">
    <property type="protein sequence ID" value="CAB3381743.1"/>
    <property type="molecule type" value="Genomic_DNA"/>
</dbReference>
<feature type="compositionally biased region" description="Basic and acidic residues" evidence="1">
    <location>
        <begin position="72"/>
        <end position="105"/>
    </location>
</feature>
<evidence type="ECO:0000313" key="3">
    <source>
        <dbReference type="Proteomes" id="UP000494165"/>
    </source>
</evidence>
<feature type="region of interest" description="Disordered" evidence="1">
    <location>
        <begin position="68"/>
        <end position="105"/>
    </location>
</feature>
<evidence type="ECO:0000313" key="2">
    <source>
        <dbReference type="EMBL" id="CAB3381743.1"/>
    </source>
</evidence>
<dbReference type="AlphaFoldDB" id="A0A8S1DNC3"/>
<sequence>MRTPPIMAGSALVPVKIRREEQGVCEEETEHGGGAVSLVKVRSLELPAPLALQEEIVVCATAMEALALPPPDHPRLRHDSYRTSDVQERRSASERKRPVFRDTGD</sequence>